<protein>
    <submittedName>
        <fullName evidence="1">ATP-dependent DNA helicase hus2/rqh1</fullName>
    </submittedName>
</protein>
<keyword evidence="2" id="KW-1185">Reference proteome</keyword>
<comment type="caution">
    <text evidence="1">The sequence shown here is derived from an EMBL/GenBank/DDBJ whole genome shotgun (WGS) entry which is preliminary data.</text>
</comment>
<evidence type="ECO:0000313" key="2">
    <source>
        <dbReference type="Proteomes" id="UP001390339"/>
    </source>
</evidence>
<reference evidence="1 2" key="1">
    <citation type="journal article" date="2024" name="IMA Fungus">
        <title>Apiospora arundinis, a panoply of carbohydrate-active enzymes and secondary metabolites.</title>
        <authorList>
            <person name="Sorensen T."/>
            <person name="Petersen C."/>
            <person name="Muurmann A.T."/>
            <person name="Christiansen J.V."/>
            <person name="Brundto M.L."/>
            <person name="Overgaard C.K."/>
            <person name="Boysen A.T."/>
            <person name="Wollenberg R.D."/>
            <person name="Larsen T.O."/>
            <person name="Sorensen J.L."/>
            <person name="Nielsen K.L."/>
            <person name="Sondergaard T.E."/>
        </authorList>
    </citation>
    <scope>NUCLEOTIDE SEQUENCE [LARGE SCALE GENOMIC DNA]</scope>
    <source>
        <strain evidence="1 2">AAU 773</strain>
    </source>
</reference>
<evidence type="ECO:0000313" key="1">
    <source>
        <dbReference type="EMBL" id="KAK8869168.1"/>
    </source>
</evidence>
<keyword evidence="1" id="KW-0067">ATP-binding</keyword>
<sequence>MTFQAATARRCHNTYATGLDPMGLHGPEINLLQRSRDCRSSSFAAGSMSSPETASLTIACALLGSESRTDPVSNISAMPPPPYNLPSFSAHSIHRLAATECIPGGKNHMKKTAVDRILKDPSMAQRHLLVLQQELKHNRDAFYQALQRRNVMERENLKKEKRHLLQQQAVWLSVARSLQSYKGLMLQRDALIERAIEAYDQSIDTKEYERLMGEIELKLSEQEYLLGSCLADAKIEDGSMTDGSKLQHPVRMPWGAVE</sequence>
<dbReference type="GO" id="GO:0004386">
    <property type="term" value="F:helicase activity"/>
    <property type="evidence" value="ECO:0007669"/>
    <property type="project" value="UniProtKB-KW"/>
</dbReference>
<name>A0ABR2IXL6_9PEZI</name>
<accession>A0ABR2IXL6</accession>
<organism evidence="1 2">
    <name type="scientific">Apiospora arundinis</name>
    <dbReference type="NCBI Taxonomy" id="335852"/>
    <lineage>
        <taxon>Eukaryota</taxon>
        <taxon>Fungi</taxon>
        <taxon>Dikarya</taxon>
        <taxon>Ascomycota</taxon>
        <taxon>Pezizomycotina</taxon>
        <taxon>Sordariomycetes</taxon>
        <taxon>Xylariomycetidae</taxon>
        <taxon>Amphisphaeriales</taxon>
        <taxon>Apiosporaceae</taxon>
        <taxon>Apiospora</taxon>
    </lineage>
</organism>
<dbReference type="EMBL" id="JAPCWZ010000004">
    <property type="protein sequence ID" value="KAK8869168.1"/>
    <property type="molecule type" value="Genomic_DNA"/>
</dbReference>
<proteinExistence type="predicted"/>
<gene>
    <name evidence="1" type="ORF">PGQ11_007746</name>
</gene>
<keyword evidence="1" id="KW-0347">Helicase</keyword>
<keyword evidence="1" id="KW-0547">Nucleotide-binding</keyword>
<keyword evidence="1" id="KW-0378">Hydrolase</keyword>
<dbReference type="Proteomes" id="UP001390339">
    <property type="component" value="Unassembled WGS sequence"/>
</dbReference>